<evidence type="ECO:0000256" key="1">
    <source>
        <dbReference type="SAM" id="MobiDB-lite"/>
    </source>
</evidence>
<gene>
    <name evidence="2" type="ORF">A1Q2_02291</name>
</gene>
<dbReference type="HOGENOM" id="CLU_490183_0_0_1"/>
<dbReference type="InParanoid" id="K1WQS7"/>
<proteinExistence type="predicted"/>
<evidence type="ECO:0000313" key="3">
    <source>
        <dbReference type="Proteomes" id="UP000006757"/>
    </source>
</evidence>
<dbReference type="OrthoDB" id="2585427at2759"/>
<protein>
    <submittedName>
        <fullName evidence="2">Uncharacterized protein</fullName>
    </submittedName>
</protein>
<accession>K1WQS7</accession>
<dbReference type="eggNOG" id="ENOG502TH7T">
    <property type="taxonomic scope" value="Eukaryota"/>
</dbReference>
<feature type="region of interest" description="Disordered" evidence="1">
    <location>
        <begin position="408"/>
        <end position="430"/>
    </location>
</feature>
<name>K1WQS7_TRIAC</name>
<feature type="compositionally biased region" description="Polar residues" evidence="1">
    <location>
        <begin position="505"/>
        <end position="515"/>
    </location>
</feature>
<dbReference type="EMBL" id="AMBO01000252">
    <property type="protein sequence ID" value="EKD03404.1"/>
    <property type="molecule type" value="Genomic_DNA"/>
</dbReference>
<reference evidence="2 3" key="1">
    <citation type="journal article" date="2012" name="Eukaryot. Cell">
        <title>Genome sequence of the Trichosporon asahii environmental strain CBS 8904.</title>
        <authorList>
            <person name="Yang R.Y."/>
            <person name="Li H.T."/>
            <person name="Zhu H."/>
            <person name="Zhou G.P."/>
            <person name="Wang M."/>
            <person name="Wang L."/>
        </authorList>
    </citation>
    <scope>NUCLEOTIDE SEQUENCE [LARGE SCALE GENOMIC DNA]</scope>
    <source>
        <strain evidence="2 3">CBS 8904</strain>
    </source>
</reference>
<keyword evidence="3" id="KW-1185">Reference proteome</keyword>
<feature type="compositionally biased region" description="Low complexity" evidence="1">
    <location>
        <begin position="450"/>
        <end position="469"/>
    </location>
</feature>
<dbReference type="AlphaFoldDB" id="K1WQS7"/>
<comment type="caution">
    <text evidence="2">The sequence shown here is derived from an EMBL/GenBank/DDBJ whole genome shotgun (WGS) entry which is preliminary data.</text>
</comment>
<dbReference type="Proteomes" id="UP000006757">
    <property type="component" value="Unassembled WGS sequence"/>
</dbReference>
<feature type="region of interest" description="Disordered" evidence="1">
    <location>
        <begin position="446"/>
        <end position="556"/>
    </location>
</feature>
<evidence type="ECO:0000313" key="2">
    <source>
        <dbReference type="EMBL" id="EKD03404.1"/>
    </source>
</evidence>
<organism evidence="2 3">
    <name type="scientific">Trichosporon asahii var. asahii (strain CBS 8904)</name>
    <name type="common">Yeast</name>
    <dbReference type="NCBI Taxonomy" id="1220162"/>
    <lineage>
        <taxon>Eukaryota</taxon>
        <taxon>Fungi</taxon>
        <taxon>Dikarya</taxon>
        <taxon>Basidiomycota</taxon>
        <taxon>Agaricomycotina</taxon>
        <taxon>Tremellomycetes</taxon>
        <taxon>Trichosporonales</taxon>
        <taxon>Trichosporonaceae</taxon>
        <taxon>Trichosporon</taxon>
    </lineage>
</organism>
<dbReference type="STRING" id="1220162.K1WQS7"/>
<sequence>MGLGIFNRNRKSLIVPLVPSAQPLELRVLVDAGPAARDAFTISVPAEGTVDSIREAAAAHIGRTGIALFKWPGPGAAIVAVGQHSWIAGSLSEPRGIPFVRGTGTVVLTVQAVLRSLNLTFADQSQVSIPWQAQYQASAYAESYGIVPSLLTQFPAYNLDDATQMHASGGLPLPAYRNGSGSLRLKRSSYYKGPAPTVAQWFPHIEEGTINILARSRETLSAIDWVQPRVPLTLCARFSGKGERAQLVIVDVDQDASIRDLKVALLRAAGRPTHAHLMEGLTLWRVDMTEAELSAIDARGGLAGGQRPRPCASFSTPLLMADCVGARVGEFFSPGVNVSRVNPAQVSISVYVHQGAEYELAPVVPAPKFTYPMPTALQAPKRSLGPLAASQPACIETEAGEPVAVQVCLDSPSPTPSTSSEGSGDTVLPQPPCAAVRAWARSGSVSSCLRSPAARATTRPAPRTRSAPRGPRRPWSPRSRTGGARRTLGSTTLHSRAARSPPPNRQATPRSQSSIAGGHSSRTSSSRPRRSSEPLLDSHPTFDPPRTPLRPVRLAL</sequence>